<evidence type="ECO:0000256" key="6">
    <source>
        <dbReference type="PROSITE-ProRule" id="PRU00552"/>
    </source>
</evidence>
<dbReference type="Proteomes" id="UP000837801">
    <property type="component" value="Unassembled WGS sequence"/>
</dbReference>
<evidence type="ECO:0000256" key="4">
    <source>
        <dbReference type="ARBA" id="ARBA00022806"/>
    </source>
</evidence>
<evidence type="ECO:0000313" key="13">
    <source>
        <dbReference type="Proteomes" id="UP000837801"/>
    </source>
</evidence>
<comment type="similarity">
    <text evidence="7">Belongs to the DEAD box helicase family.</text>
</comment>
<dbReference type="GO" id="GO:0005524">
    <property type="term" value="F:ATP binding"/>
    <property type="evidence" value="ECO:0007669"/>
    <property type="project" value="UniProtKB-KW"/>
</dbReference>
<dbReference type="InterPro" id="IPR001650">
    <property type="entry name" value="Helicase_C-like"/>
</dbReference>
<name>A0A9P0QRB2_9ASCO</name>
<evidence type="ECO:0000256" key="7">
    <source>
        <dbReference type="RuleBase" id="RU000492"/>
    </source>
</evidence>
<dbReference type="EC" id="3.6.4.13" evidence="1"/>
<evidence type="ECO:0000259" key="9">
    <source>
        <dbReference type="PROSITE" id="PS51192"/>
    </source>
</evidence>
<keyword evidence="5 7" id="KW-0067">ATP-binding</keyword>
<feature type="domain" description="Helicase C-terminal" evidence="10">
    <location>
        <begin position="448"/>
        <end position="601"/>
    </location>
</feature>
<accession>A0A9P0QRB2</accession>
<dbReference type="GO" id="GO:0016787">
    <property type="term" value="F:hydrolase activity"/>
    <property type="evidence" value="ECO:0007669"/>
    <property type="project" value="UniProtKB-KW"/>
</dbReference>
<organism evidence="12 13">
    <name type="scientific">[Candida] railenensis</name>
    <dbReference type="NCBI Taxonomy" id="45579"/>
    <lineage>
        <taxon>Eukaryota</taxon>
        <taxon>Fungi</taxon>
        <taxon>Dikarya</taxon>
        <taxon>Ascomycota</taxon>
        <taxon>Saccharomycotina</taxon>
        <taxon>Pichiomycetes</taxon>
        <taxon>Debaryomycetaceae</taxon>
        <taxon>Kurtzmaniella</taxon>
    </lineage>
</organism>
<dbReference type="CDD" id="cd18787">
    <property type="entry name" value="SF2_C_DEAD"/>
    <property type="match status" value="1"/>
</dbReference>
<evidence type="ECO:0000256" key="3">
    <source>
        <dbReference type="ARBA" id="ARBA00022801"/>
    </source>
</evidence>
<dbReference type="InterPro" id="IPR011545">
    <property type="entry name" value="DEAD/DEAH_box_helicase_dom"/>
</dbReference>
<dbReference type="Gene3D" id="3.40.50.300">
    <property type="entry name" value="P-loop containing nucleotide triphosphate hydrolases"/>
    <property type="match status" value="2"/>
</dbReference>
<evidence type="ECO:0000256" key="2">
    <source>
        <dbReference type="ARBA" id="ARBA00022741"/>
    </source>
</evidence>
<dbReference type="InterPro" id="IPR014014">
    <property type="entry name" value="RNA_helicase_DEAD_Q_motif"/>
</dbReference>
<evidence type="ECO:0000259" key="11">
    <source>
        <dbReference type="PROSITE" id="PS51195"/>
    </source>
</evidence>
<keyword evidence="4 7" id="KW-0347">Helicase</keyword>
<dbReference type="Pfam" id="PF00271">
    <property type="entry name" value="Helicase_C"/>
    <property type="match status" value="1"/>
</dbReference>
<reference evidence="12" key="1">
    <citation type="submission" date="2022-03" db="EMBL/GenBank/DDBJ databases">
        <authorList>
            <person name="Legras J.-L."/>
            <person name="Devillers H."/>
            <person name="Grondin C."/>
        </authorList>
    </citation>
    <scope>NUCLEOTIDE SEQUENCE</scope>
    <source>
        <strain evidence="12">CLIB 1423</strain>
    </source>
</reference>
<evidence type="ECO:0000259" key="10">
    <source>
        <dbReference type="PROSITE" id="PS51194"/>
    </source>
</evidence>
<evidence type="ECO:0000256" key="1">
    <source>
        <dbReference type="ARBA" id="ARBA00012552"/>
    </source>
</evidence>
<evidence type="ECO:0000313" key="12">
    <source>
        <dbReference type="EMBL" id="CAH2354078.1"/>
    </source>
</evidence>
<dbReference type="Pfam" id="PF00270">
    <property type="entry name" value="DEAD"/>
    <property type="match status" value="1"/>
</dbReference>
<dbReference type="OrthoDB" id="196131at2759"/>
<feature type="domain" description="Helicase ATP-binding" evidence="9">
    <location>
        <begin position="212"/>
        <end position="409"/>
    </location>
</feature>
<dbReference type="GO" id="GO:0003676">
    <property type="term" value="F:nucleic acid binding"/>
    <property type="evidence" value="ECO:0007669"/>
    <property type="project" value="InterPro"/>
</dbReference>
<keyword evidence="3 7" id="KW-0378">Hydrolase</keyword>
<dbReference type="InterPro" id="IPR027417">
    <property type="entry name" value="P-loop_NTPase"/>
</dbReference>
<dbReference type="InterPro" id="IPR014001">
    <property type="entry name" value="Helicase_ATP-bd"/>
</dbReference>
<dbReference type="GO" id="GO:0003724">
    <property type="term" value="F:RNA helicase activity"/>
    <property type="evidence" value="ECO:0007669"/>
    <property type="project" value="UniProtKB-EC"/>
</dbReference>
<dbReference type="SMART" id="SM00487">
    <property type="entry name" value="DEXDc"/>
    <property type="match status" value="1"/>
</dbReference>
<feature type="domain" description="DEAD-box RNA helicase Q" evidence="11">
    <location>
        <begin position="180"/>
        <end position="209"/>
    </location>
</feature>
<dbReference type="PANTHER" id="PTHR47958">
    <property type="entry name" value="ATP-DEPENDENT RNA HELICASE DBP3"/>
    <property type="match status" value="1"/>
</dbReference>
<feature type="short sequence motif" description="Q motif" evidence="6">
    <location>
        <begin position="180"/>
        <end position="209"/>
    </location>
</feature>
<dbReference type="InterPro" id="IPR000629">
    <property type="entry name" value="RNA-helicase_DEAD-box_CS"/>
</dbReference>
<gene>
    <name evidence="12" type="ORF">CLIB1423_14S01530</name>
</gene>
<evidence type="ECO:0000256" key="8">
    <source>
        <dbReference type="SAM" id="MobiDB-lite"/>
    </source>
</evidence>
<sequence>MPSQTLQLPVPLLSPIMRPVSVEDLIDSSSQSSLVKPRFLTKKERKKLALEKKHNEKIELVNRLHSRHETVKRIQVPDPEDELEGQSKKPKFVSGSSHSAKTVGKAKFNFEWKLEDDTSSQYEPLVTYEDDSNNLDVKTAISDSHWSDKPLEQMTARDWRIFREDYNISSKGSDIANPLRTWKESSIPSQLIKLMIESFGYENPTPIQRTTIPLALSQRDVVGIAETGSGKTLAFLVPLLSYLLSIDSNYMELDHKKEVNSNKPLGLILAPTRELALQITKEASKFGEKLGFNVVTIIGGHQYEETIHSLRNGVHIVVATPGRLIDSVERGLINLSRCHYLIMDEADKMIDMGFEKSLQSIMSFLPAANEVVEREIYKIKRRVTLMFTATMSAPIEKITKNYLSNPAYLYIGNVGEAIDNIDQKFEYINSPNDSAANLNSAEELDPTKTSKLISFIKSHAHQESNSYSIIIFANYKKICELLSAFLEQHGFNKSVVIHGSKSQEFRERAIDNFRSKKANILIATDIAARGIDVPNVSLVINYQMSRKFDEYIHRIGRTGRAGNKGTSYTIMDDSDSEVFPELKKFLAKGHKKCPNWLLQHESTRIQLLQE</sequence>
<dbReference type="SMART" id="SM00490">
    <property type="entry name" value="HELICc"/>
    <property type="match status" value="1"/>
</dbReference>
<feature type="region of interest" description="Disordered" evidence="8">
    <location>
        <begin position="76"/>
        <end position="98"/>
    </location>
</feature>
<evidence type="ECO:0000256" key="5">
    <source>
        <dbReference type="ARBA" id="ARBA00022840"/>
    </source>
</evidence>
<protein>
    <recommendedName>
        <fullName evidence="1">RNA helicase</fullName>
        <ecNumber evidence="1">3.6.4.13</ecNumber>
    </recommendedName>
</protein>
<comment type="caution">
    <text evidence="12">The sequence shown here is derived from an EMBL/GenBank/DDBJ whole genome shotgun (WGS) entry which is preliminary data.</text>
</comment>
<keyword evidence="13" id="KW-1185">Reference proteome</keyword>
<proteinExistence type="inferred from homology"/>
<dbReference type="PROSITE" id="PS51192">
    <property type="entry name" value="HELICASE_ATP_BIND_1"/>
    <property type="match status" value="1"/>
</dbReference>
<dbReference type="SUPFAM" id="SSF52540">
    <property type="entry name" value="P-loop containing nucleoside triphosphate hydrolases"/>
    <property type="match status" value="2"/>
</dbReference>
<dbReference type="PROSITE" id="PS51195">
    <property type="entry name" value="Q_MOTIF"/>
    <property type="match status" value="1"/>
</dbReference>
<keyword evidence="2 7" id="KW-0547">Nucleotide-binding</keyword>
<dbReference type="AlphaFoldDB" id="A0A9P0QRB2"/>
<dbReference type="PROSITE" id="PS00039">
    <property type="entry name" value="DEAD_ATP_HELICASE"/>
    <property type="match status" value="1"/>
</dbReference>
<dbReference type="EMBL" id="CAKXYY010000014">
    <property type="protein sequence ID" value="CAH2354078.1"/>
    <property type="molecule type" value="Genomic_DNA"/>
</dbReference>
<dbReference type="PROSITE" id="PS51194">
    <property type="entry name" value="HELICASE_CTER"/>
    <property type="match status" value="1"/>
</dbReference>